<gene>
    <name evidence="2" type="ORF">PENSUB_7744</name>
</gene>
<name>A0A1Q5TK65_9EURO</name>
<feature type="region of interest" description="Disordered" evidence="1">
    <location>
        <begin position="47"/>
        <end position="127"/>
    </location>
</feature>
<evidence type="ECO:0000313" key="2">
    <source>
        <dbReference type="EMBL" id="OKP00599.1"/>
    </source>
</evidence>
<feature type="compositionally biased region" description="Low complexity" evidence="1">
    <location>
        <begin position="74"/>
        <end position="100"/>
    </location>
</feature>
<sequence length="127" mass="13684">MLSCFLIPHNSIHSLTVHLVIGLLPGKKGFEAVEIAVKTCSRYRLFGAKRSSRRPSRGQEVGDHNPPPPPAADPPVLLDPVPAGDPVPGGRPAAPVPAVATLREKEVEARERENRDAVNMDNEGDRT</sequence>
<organism evidence="2 3">
    <name type="scientific">Penicillium subrubescens</name>
    <dbReference type="NCBI Taxonomy" id="1316194"/>
    <lineage>
        <taxon>Eukaryota</taxon>
        <taxon>Fungi</taxon>
        <taxon>Dikarya</taxon>
        <taxon>Ascomycota</taxon>
        <taxon>Pezizomycotina</taxon>
        <taxon>Eurotiomycetes</taxon>
        <taxon>Eurotiomycetidae</taxon>
        <taxon>Eurotiales</taxon>
        <taxon>Aspergillaceae</taxon>
        <taxon>Penicillium</taxon>
    </lineage>
</organism>
<feature type="compositionally biased region" description="Basic and acidic residues" evidence="1">
    <location>
        <begin position="102"/>
        <end position="127"/>
    </location>
</feature>
<accession>A0A1Q5TK65</accession>
<dbReference type="EMBL" id="MNBE01000645">
    <property type="protein sequence ID" value="OKP00599.1"/>
    <property type="molecule type" value="Genomic_DNA"/>
</dbReference>
<evidence type="ECO:0000256" key="1">
    <source>
        <dbReference type="SAM" id="MobiDB-lite"/>
    </source>
</evidence>
<proteinExistence type="predicted"/>
<keyword evidence="3" id="KW-1185">Reference proteome</keyword>
<dbReference type="Proteomes" id="UP000186955">
    <property type="component" value="Unassembled WGS sequence"/>
</dbReference>
<reference evidence="2 3" key="1">
    <citation type="submission" date="2016-10" db="EMBL/GenBank/DDBJ databases">
        <title>Genome sequence of the ascomycete fungus Penicillium subrubescens.</title>
        <authorList>
            <person name="De Vries R.P."/>
            <person name="Peng M."/>
            <person name="Dilokpimol A."/>
            <person name="Hilden K."/>
            <person name="Makela M.R."/>
            <person name="Grigoriev I."/>
            <person name="Riley R."/>
            <person name="Granchi Z."/>
        </authorList>
    </citation>
    <scope>NUCLEOTIDE SEQUENCE [LARGE SCALE GENOMIC DNA]</scope>
    <source>
        <strain evidence="2 3">CBS 132785</strain>
    </source>
</reference>
<dbReference type="AlphaFoldDB" id="A0A1Q5TK65"/>
<evidence type="ECO:0000313" key="3">
    <source>
        <dbReference type="Proteomes" id="UP000186955"/>
    </source>
</evidence>
<protein>
    <submittedName>
        <fullName evidence="2">Uncharacterized protein</fullName>
    </submittedName>
</protein>
<comment type="caution">
    <text evidence="2">The sequence shown here is derived from an EMBL/GenBank/DDBJ whole genome shotgun (WGS) entry which is preliminary data.</text>
</comment>